<dbReference type="HOGENOM" id="CLU_430706_0_0_6"/>
<dbReference type="RefSeq" id="WP_012488083.1">
    <property type="nucleotide sequence ID" value="NC_010995.1"/>
</dbReference>
<dbReference type="Proteomes" id="UP000001036">
    <property type="component" value="Chromosome"/>
</dbReference>
<dbReference type="EMBL" id="CP000934">
    <property type="protein sequence ID" value="ACE82959.1"/>
    <property type="molecule type" value="Genomic_DNA"/>
</dbReference>
<dbReference type="GO" id="GO:0016788">
    <property type="term" value="F:hydrolase activity, acting on ester bonds"/>
    <property type="evidence" value="ECO:0007669"/>
    <property type="project" value="UniProtKB-ARBA"/>
</dbReference>
<name>B3PKX3_CELJU</name>
<keyword evidence="2" id="KW-1185">Reference proteome</keyword>
<dbReference type="InterPro" id="IPR036514">
    <property type="entry name" value="SGNH_hydro_sf"/>
</dbReference>
<dbReference type="InterPro" id="IPR011990">
    <property type="entry name" value="TPR-like_helical_dom_sf"/>
</dbReference>
<evidence type="ECO:0000313" key="1">
    <source>
        <dbReference type="EMBL" id="ACE82959.1"/>
    </source>
</evidence>
<dbReference type="AlphaFoldDB" id="B3PKX3"/>
<dbReference type="SUPFAM" id="SSF52266">
    <property type="entry name" value="SGNH hydrolase"/>
    <property type="match status" value="1"/>
</dbReference>
<dbReference type="SUPFAM" id="SSF48452">
    <property type="entry name" value="TPR-like"/>
    <property type="match status" value="1"/>
</dbReference>
<dbReference type="Pfam" id="PF14559">
    <property type="entry name" value="TPR_19"/>
    <property type="match status" value="1"/>
</dbReference>
<proteinExistence type="predicted"/>
<organism evidence="1 2">
    <name type="scientific">Cellvibrio japonicus (strain Ueda107)</name>
    <name type="common">Pseudomonas fluorescens subsp. cellulosa</name>
    <dbReference type="NCBI Taxonomy" id="498211"/>
    <lineage>
        <taxon>Bacteria</taxon>
        <taxon>Pseudomonadati</taxon>
        <taxon>Pseudomonadota</taxon>
        <taxon>Gammaproteobacteria</taxon>
        <taxon>Cellvibrionales</taxon>
        <taxon>Cellvibrionaceae</taxon>
        <taxon>Cellvibrio</taxon>
    </lineage>
</organism>
<dbReference type="STRING" id="498211.CJA_2486"/>
<evidence type="ECO:0000313" key="2">
    <source>
        <dbReference type="Proteomes" id="UP000001036"/>
    </source>
</evidence>
<dbReference type="Gene3D" id="1.25.40.10">
    <property type="entry name" value="Tetratricopeptide repeat domain"/>
    <property type="match status" value="1"/>
</dbReference>
<dbReference type="Gene3D" id="3.40.50.1110">
    <property type="entry name" value="SGNH hydrolase"/>
    <property type="match status" value="1"/>
</dbReference>
<accession>B3PKX3</accession>
<reference evidence="1 2" key="1">
    <citation type="journal article" date="2008" name="J. Bacteriol.">
        <title>Insights into plant cell wall degradation from the genome sequence of the soil bacterium Cellvibrio japonicus.</title>
        <authorList>
            <person name="Deboy R.T."/>
            <person name="Mongodin E.F."/>
            <person name="Fouts D.E."/>
            <person name="Tailford L.E."/>
            <person name="Khouri H."/>
            <person name="Emerson J.B."/>
            <person name="Mohamoud Y."/>
            <person name="Watkins K."/>
            <person name="Henrissat B."/>
            <person name="Gilbert H.J."/>
            <person name="Nelson K.E."/>
        </authorList>
    </citation>
    <scope>NUCLEOTIDE SEQUENCE [LARGE SCALE GENOMIC DNA]</scope>
    <source>
        <strain evidence="1 2">Ueda107</strain>
    </source>
</reference>
<gene>
    <name evidence="1" type="ordered locus">CJA_2486</name>
</gene>
<dbReference type="KEGG" id="cja:CJA_2486"/>
<dbReference type="OrthoDB" id="239390at2"/>
<dbReference type="eggNOG" id="COG2755">
    <property type="taxonomic scope" value="Bacteria"/>
</dbReference>
<sequence length="613" mass="69104">MRIWFFRAVLVAIPLLFFALIEAALRLSGFGYSYPLFISDPSQPGYLLTNPHVVNRYFPKPEMAPPVKIESTYFTRQKRPDALRVVIQGESSAAGYPYGLGASLAGMLQQRLQYQYPDRYVEVIQTAMSAVNSYTLLDFSREILAIEPDLVVIYTGHNEYLGVMGVGSAYASHSRATTLLMLALKDLRLYQALQRLYVTWQGERPRTQANDEAGNRTLMARVAREKNIVLGSALYQQGLEQFEGNMTLLLERYRKAGVPVLIGTVASNLRHQAPFDTGETAPELAQVLESIPADIEQIPLDEVHRLQVQLQAQLGRQQHALAAYRLGQLADRQQDYASALSWYTNARDWDQLRFRAPSAMNEIIQRVSAKTGAILVQSEIQLAVQSPQRIIGKEVMLEHLHPNVDGYFWLADAYFTPLLRQLPLQPKTPRADTPLARQQIPILPAEFYTAESSIERLLADYPFTHTPRAVRELPVRNWQDQLGKDMVDKRIDWLTMVKLSYEGYKKEGNKTGAVTALVLLADALPTTVDVNYSAGTELIQLNRFGEAIRVLERAVHYSEKNINAHLALAHARILSGNAREGERLLDQVLLWQPDNVTAKTVKQQLAARRAQAK</sequence>
<protein>
    <submittedName>
        <fullName evidence="1">Uncharacterized protein</fullName>
    </submittedName>
</protein>